<dbReference type="GO" id="GO:0009279">
    <property type="term" value="C:cell outer membrane"/>
    <property type="evidence" value="ECO:0007669"/>
    <property type="project" value="UniProtKB-SubCell"/>
</dbReference>
<keyword evidence="10" id="KW-1185">Reference proteome</keyword>
<dbReference type="PANTHER" id="PTHR30026:SF22">
    <property type="entry name" value="OUTER MEMBRANE EFFLUX PROTEIN"/>
    <property type="match status" value="1"/>
</dbReference>
<dbReference type="NCBIfam" id="TIGR01844">
    <property type="entry name" value="type_I_sec_TolC"/>
    <property type="match status" value="1"/>
</dbReference>
<dbReference type="InterPro" id="IPR010130">
    <property type="entry name" value="T1SS_OMP_TolC"/>
</dbReference>
<feature type="chain" id="PRO_5030623805" evidence="8">
    <location>
        <begin position="25"/>
        <end position="482"/>
    </location>
</feature>
<dbReference type="InterPro" id="IPR003423">
    <property type="entry name" value="OMP_efflux"/>
</dbReference>
<dbReference type="SUPFAM" id="SSF56954">
    <property type="entry name" value="Outer membrane efflux proteins (OEP)"/>
    <property type="match status" value="1"/>
</dbReference>
<organism evidence="9 10">
    <name type="scientific">Sphingosinicella soli</name>
    <dbReference type="NCBI Taxonomy" id="333708"/>
    <lineage>
        <taxon>Bacteria</taxon>
        <taxon>Pseudomonadati</taxon>
        <taxon>Pseudomonadota</taxon>
        <taxon>Alphaproteobacteria</taxon>
        <taxon>Sphingomonadales</taxon>
        <taxon>Sphingosinicellaceae</taxon>
        <taxon>Sphingosinicella</taxon>
    </lineage>
</organism>
<dbReference type="Pfam" id="PF02321">
    <property type="entry name" value="OEP"/>
    <property type="match status" value="2"/>
</dbReference>
<dbReference type="AlphaFoldDB" id="A0A7W7B451"/>
<keyword evidence="3" id="KW-0813">Transport</keyword>
<keyword evidence="4" id="KW-1134">Transmembrane beta strand</keyword>
<evidence type="ECO:0000256" key="1">
    <source>
        <dbReference type="ARBA" id="ARBA00004442"/>
    </source>
</evidence>
<keyword evidence="5" id="KW-0812">Transmembrane</keyword>
<dbReference type="GO" id="GO:0015288">
    <property type="term" value="F:porin activity"/>
    <property type="evidence" value="ECO:0007669"/>
    <property type="project" value="TreeGrafter"/>
</dbReference>
<gene>
    <name evidence="9" type="ORF">GGQ98_003335</name>
</gene>
<evidence type="ECO:0000256" key="4">
    <source>
        <dbReference type="ARBA" id="ARBA00022452"/>
    </source>
</evidence>
<comment type="similarity">
    <text evidence="2">Belongs to the outer membrane factor (OMF) (TC 1.B.17) family.</text>
</comment>
<protein>
    <submittedName>
        <fullName evidence="9">Outer membrane protein</fullName>
    </submittedName>
</protein>
<comment type="caution">
    <text evidence="9">The sequence shown here is derived from an EMBL/GenBank/DDBJ whole genome shotgun (WGS) entry which is preliminary data.</text>
</comment>
<keyword evidence="6" id="KW-0472">Membrane</keyword>
<dbReference type="GO" id="GO:0015562">
    <property type="term" value="F:efflux transmembrane transporter activity"/>
    <property type="evidence" value="ECO:0007669"/>
    <property type="project" value="InterPro"/>
</dbReference>
<reference evidence="9 10" key="1">
    <citation type="submission" date="2020-08" db="EMBL/GenBank/DDBJ databases">
        <title>Genomic Encyclopedia of Type Strains, Phase IV (KMG-IV): sequencing the most valuable type-strain genomes for metagenomic binning, comparative biology and taxonomic classification.</title>
        <authorList>
            <person name="Goeker M."/>
        </authorList>
    </citation>
    <scope>NUCLEOTIDE SEQUENCE [LARGE SCALE GENOMIC DNA]</scope>
    <source>
        <strain evidence="9 10">DSM 17328</strain>
    </source>
</reference>
<evidence type="ECO:0000256" key="6">
    <source>
        <dbReference type="ARBA" id="ARBA00023136"/>
    </source>
</evidence>
<evidence type="ECO:0000313" key="10">
    <source>
        <dbReference type="Proteomes" id="UP000566324"/>
    </source>
</evidence>
<dbReference type="EMBL" id="JACHNZ010000052">
    <property type="protein sequence ID" value="MBB4633686.1"/>
    <property type="molecule type" value="Genomic_DNA"/>
</dbReference>
<dbReference type="Proteomes" id="UP000566324">
    <property type="component" value="Unassembled WGS sequence"/>
</dbReference>
<evidence type="ECO:0000256" key="2">
    <source>
        <dbReference type="ARBA" id="ARBA00007613"/>
    </source>
</evidence>
<dbReference type="RefSeq" id="WP_184071512.1">
    <property type="nucleotide sequence ID" value="NZ_JACHNZ010000052.1"/>
</dbReference>
<keyword evidence="7" id="KW-0998">Cell outer membrane</keyword>
<evidence type="ECO:0000256" key="3">
    <source>
        <dbReference type="ARBA" id="ARBA00022448"/>
    </source>
</evidence>
<dbReference type="Gene3D" id="1.20.1600.10">
    <property type="entry name" value="Outer membrane efflux proteins (OEP)"/>
    <property type="match status" value="1"/>
</dbReference>
<dbReference type="InterPro" id="IPR051906">
    <property type="entry name" value="TolC-like"/>
</dbReference>
<comment type="subcellular location">
    <subcellularLocation>
        <location evidence="1">Cell outer membrane</location>
    </subcellularLocation>
</comment>
<keyword evidence="8" id="KW-0732">Signal</keyword>
<accession>A0A7W7B451</accession>
<dbReference type="PANTHER" id="PTHR30026">
    <property type="entry name" value="OUTER MEMBRANE PROTEIN TOLC"/>
    <property type="match status" value="1"/>
</dbReference>
<evidence type="ECO:0000256" key="5">
    <source>
        <dbReference type="ARBA" id="ARBA00022692"/>
    </source>
</evidence>
<dbReference type="GO" id="GO:1990281">
    <property type="term" value="C:efflux pump complex"/>
    <property type="evidence" value="ECO:0007669"/>
    <property type="project" value="TreeGrafter"/>
</dbReference>
<evidence type="ECO:0000256" key="7">
    <source>
        <dbReference type="ARBA" id="ARBA00023237"/>
    </source>
</evidence>
<evidence type="ECO:0000313" key="9">
    <source>
        <dbReference type="EMBL" id="MBB4633686.1"/>
    </source>
</evidence>
<evidence type="ECO:0000256" key="8">
    <source>
        <dbReference type="SAM" id="SignalP"/>
    </source>
</evidence>
<sequence>MGGRVDLLMGGVALAVLAATPAGAETLRDAMAAAYANNPVLAGARAGQQAVSEGVAQQLGQFRPTIGGQAALDQEMSNPGRFNDFSRLVTVGVQLSQPVYYGGRLQAGLKAAKNREISGRELLRAQENQTIFDTVIAYMDVLRLQAEVDLTTNQVRVLDRQLQASNDRFEVGDVTRTDVAQSEARLALARSQSIAALGNLANARATYERVVGHAPENLEQPQLPPLIPGTQQQAIDLALADSPFMLAAKSDQEAARQDVRVQKGARLPSIDATFGAGYTNFRGLSAAGAGLRTSGIDYTQNIGATLTLPIFQAGVQGSRIREAQARFSQAEQNTLSAERDTIESARQAWENLQSARSTIESAKIQVSANELALEGTRAENEVGSRDILDVLNAEQELLDARVTLVRAERDAFVAGYALLATIGRAEADDLDLPVELYRPEDYTSRAKRHWVDWAPGFDAQPVTTQVSAPATMGPPVPENVQQ</sequence>
<proteinExistence type="inferred from homology"/>
<name>A0A7W7B451_9SPHN</name>
<feature type="signal peptide" evidence="8">
    <location>
        <begin position="1"/>
        <end position="24"/>
    </location>
</feature>